<name>A0A1F4USN9_UNCKA</name>
<evidence type="ECO:0000313" key="2">
    <source>
        <dbReference type="Proteomes" id="UP000176444"/>
    </source>
</evidence>
<protein>
    <submittedName>
        <fullName evidence="1">Uncharacterized protein</fullName>
    </submittedName>
</protein>
<comment type="caution">
    <text evidence="1">The sequence shown here is derived from an EMBL/GenBank/DDBJ whole genome shotgun (WGS) entry which is preliminary data.</text>
</comment>
<proteinExistence type="predicted"/>
<dbReference type="AlphaFoldDB" id="A0A1F4USN9"/>
<evidence type="ECO:0000313" key="1">
    <source>
        <dbReference type="EMBL" id="OGC47958.1"/>
    </source>
</evidence>
<sequence length="201" mass="22966">MGKTIAIAALVDYPMFDVAIKNIIVPSLRECGFTSRTTVIANPQMLANETLRTRVLAEYDVYLIHKDYGARVNGANNAFLEGVHRTGLNCLGLIRRLHEENPYARTIVTSGEYPDGIKSCLNMEADVYINIAFINPNPPYSEEYEYVIDSICKGKLTKQEMENRGRDLQMFQEDRERFNFRFEEFNNAHSENMDIPNTPVS</sequence>
<reference evidence="1 2" key="1">
    <citation type="journal article" date="2016" name="Nat. Commun.">
        <title>Thousands of microbial genomes shed light on interconnected biogeochemical processes in an aquifer system.</title>
        <authorList>
            <person name="Anantharaman K."/>
            <person name="Brown C.T."/>
            <person name="Hug L.A."/>
            <person name="Sharon I."/>
            <person name="Castelle C.J."/>
            <person name="Probst A.J."/>
            <person name="Thomas B.C."/>
            <person name="Singh A."/>
            <person name="Wilkins M.J."/>
            <person name="Karaoz U."/>
            <person name="Brodie E.L."/>
            <person name="Williams K.H."/>
            <person name="Hubbard S.S."/>
            <person name="Banfield J.F."/>
        </authorList>
    </citation>
    <scope>NUCLEOTIDE SEQUENCE [LARGE SCALE GENOMIC DNA]</scope>
</reference>
<dbReference type="EMBL" id="MEUX01000006">
    <property type="protein sequence ID" value="OGC47958.1"/>
    <property type="molecule type" value="Genomic_DNA"/>
</dbReference>
<organism evidence="1 2">
    <name type="scientific">candidate division WWE3 bacterium RIFCSPHIGHO2_01_FULL_35_17</name>
    <dbReference type="NCBI Taxonomy" id="1802614"/>
    <lineage>
        <taxon>Bacteria</taxon>
        <taxon>Katanobacteria</taxon>
    </lineage>
</organism>
<dbReference type="Proteomes" id="UP000176444">
    <property type="component" value="Unassembled WGS sequence"/>
</dbReference>
<accession>A0A1F4USN9</accession>
<gene>
    <name evidence="1" type="ORF">A2713_02415</name>
</gene>